<dbReference type="InterPro" id="IPR053151">
    <property type="entry name" value="RNase_H-like"/>
</dbReference>
<dbReference type="Pfam" id="PF13456">
    <property type="entry name" value="RVT_3"/>
    <property type="match status" value="1"/>
</dbReference>
<accession>A0A2I4HQI7</accession>
<evidence type="ECO:0000313" key="1">
    <source>
        <dbReference type="Proteomes" id="UP000235220"/>
    </source>
</evidence>
<dbReference type="InterPro" id="IPR044730">
    <property type="entry name" value="RNase_H-like_dom_plant"/>
</dbReference>
<dbReference type="InterPro" id="IPR002156">
    <property type="entry name" value="RNaseH_domain"/>
</dbReference>
<dbReference type="PANTHER" id="PTHR47723">
    <property type="entry name" value="OS05G0353850 PROTEIN"/>
    <property type="match status" value="1"/>
</dbReference>
<proteinExistence type="predicted"/>
<organism evidence="1 2">
    <name type="scientific">Juglans regia</name>
    <name type="common">English walnut</name>
    <dbReference type="NCBI Taxonomy" id="51240"/>
    <lineage>
        <taxon>Eukaryota</taxon>
        <taxon>Viridiplantae</taxon>
        <taxon>Streptophyta</taxon>
        <taxon>Embryophyta</taxon>
        <taxon>Tracheophyta</taxon>
        <taxon>Spermatophyta</taxon>
        <taxon>Magnoliopsida</taxon>
        <taxon>eudicotyledons</taxon>
        <taxon>Gunneridae</taxon>
        <taxon>Pentapetalae</taxon>
        <taxon>rosids</taxon>
        <taxon>fabids</taxon>
        <taxon>Fagales</taxon>
        <taxon>Juglandaceae</taxon>
        <taxon>Juglans</taxon>
    </lineage>
</organism>
<protein>
    <submittedName>
        <fullName evidence="2">Uncharacterized protein LOC109020418</fullName>
    </submittedName>
</protein>
<evidence type="ECO:0000313" key="2">
    <source>
        <dbReference type="RefSeq" id="XP_018858415.1"/>
    </source>
</evidence>
<sequence length="306" mass="34107">MGSDSMEDSFHEVETTHSEYFADVSYFHNSNFSDRVLMIEIIPDRPDEIDSTLGMDLTRLGYKIVTISSQVLASNLDFFGKWFSNDMMTVLMSNCHRSVNLRMHASEAAALMNNLHDLNCNTLEPNRRPLLVRWIAPLFGKAKLNVDGASKGNPPRVAGCGWVLRCHCAFIFAFSRCLDSGTSSVNAELLALKHGLMLCKDMNIHKVVVETDSLLVVNWLNNETQPPLQYRELLEGILKLRNDMMFCKVSHVYREANSLADGLANYGARGNNASFSCPSQLPKHLLAIYALDSAGVPTFRSIPASV</sequence>
<dbReference type="Proteomes" id="UP000235220">
    <property type="component" value="Chromosome 3"/>
</dbReference>
<dbReference type="GeneID" id="109020418"/>
<name>A0A2I4HQI7_JUGRE</name>
<dbReference type="AlphaFoldDB" id="A0A2I4HQI7"/>
<dbReference type="SUPFAM" id="SSF53098">
    <property type="entry name" value="Ribonuclease H-like"/>
    <property type="match status" value="1"/>
</dbReference>
<keyword evidence="1" id="KW-1185">Reference proteome</keyword>
<dbReference type="KEGG" id="jre:109020418"/>
<dbReference type="Gramene" id="Jr03_16230_p1">
    <property type="protein sequence ID" value="cds.Jr03_16230_p1"/>
    <property type="gene ID" value="Jr03_16230"/>
</dbReference>
<dbReference type="Gene3D" id="3.30.420.10">
    <property type="entry name" value="Ribonuclease H-like superfamily/Ribonuclease H"/>
    <property type="match status" value="1"/>
</dbReference>
<dbReference type="GO" id="GO:0004523">
    <property type="term" value="F:RNA-DNA hybrid ribonuclease activity"/>
    <property type="evidence" value="ECO:0007669"/>
    <property type="project" value="InterPro"/>
</dbReference>
<dbReference type="PROSITE" id="PS50879">
    <property type="entry name" value="RNASE_H_1"/>
    <property type="match status" value="1"/>
</dbReference>
<dbReference type="CDD" id="cd06222">
    <property type="entry name" value="RNase_H_like"/>
    <property type="match status" value="1"/>
</dbReference>
<dbReference type="OrthoDB" id="1752183at2759"/>
<dbReference type="GO" id="GO:0003676">
    <property type="term" value="F:nucleic acid binding"/>
    <property type="evidence" value="ECO:0007669"/>
    <property type="project" value="InterPro"/>
</dbReference>
<dbReference type="RefSeq" id="XP_018858415.1">
    <property type="nucleotide sequence ID" value="XM_019002870.2"/>
</dbReference>
<gene>
    <name evidence="2" type="primary">LOC109020418</name>
</gene>
<reference evidence="2" key="1">
    <citation type="submission" date="2025-08" db="UniProtKB">
        <authorList>
            <consortium name="RefSeq"/>
        </authorList>
    </citation>
    <scope>IDENTIFICATION</scope>
    <source>
        <tissue evidence="2">Leaves</tissue>
    </source>
</reference>
<dbReference type="InterPro" id="IPR012337">
    <property type="entry name" value="RNaseH-like_sf"/>
</dbReference>
<dbReference type="PANTHER" id="PTHR47723:SF19">
    <property type="entry name" value="POLYNUCLEOTIDYL TRANSFERASE, RIBONUCLEASE H-LIKE SUPERFAMILY PROTEIN"/>
    <property type="match status" value="1"/>
</dbReference>
<dbReference type="InterPro" id="IPR036397">
    <property type="entry name" value="RNaseH_sf"/>
</dbReference>